<sequence>MKKDEIIVIEFFTKESTNEQMEDIVSDVLTVMEMKSTYIVGV</sequence>
<comment type="caution">
    <text evidence="1">The sequence shown here is derived from an EMBL/GenBank/DDBJ whole genome shotgun (WGS) entry which is preliminary data.</text>
</comment>
<dbReference type="HOGENOM" id="CLU_3247416_0_0_9"/>
<dbReference type="EMBL" id="ABVQ01000032">
    <property type="protein sequence ID" value="EEC58732.1"/>
    <property type="molecule type" value="Genomic_DNA"/>
</dbReference>
<reference evidence="1 2" key="2">
    <citation type="submission" date="2008-11" db="EMBL/GenBank/DDBJ databases">
        <authorList>
            <person name="Fulton L."/>
            <person name="Clifton S."/>
            <person name="Fulton B."/>
            <person name="Xu J."/>
            <person name="Minx P."/>
            <person name="Pepin K.H."/>
            <person name="Johnson M."/>
            <person name="Bhonagiri V."/>
            <person name="Nash W.E."/>
            <person name="Mardis E.R."/>
            <person name="Wilson R.K."/>
        </authorList>
    </citation>
    <scope>NUCLEOTIDE SEQUENCE [LARGE SCALE GENOMIC DNA]</scope>
    <source>
        <strain evidence="1 2">ATCC 43243</strain>
    </source>
</reference>
<keyword evidence="2" id="KW-1185">Reference proteome</keyword>
<dbReference type="Proteomes" id="UP000003136">
    <property type="component" value="Unassembled WGS sequence"/>
</dbReference>
<reference evidence="1 2" key="1">
    <citation type="submission" date="2008-11" db="EMBL/GenBank/DDBJ databases">
        <title>Draft genome sequence of Bacteroides pectinophilus (ATCC 43243).</title>
        <authorList>
            <person name="Sudarsanam P."/>
            <person name="Ley R."/>
            <person name="Guruge J."/>
            <person name="Turnbaugh P.J."/>
            <person name="Mahowald M."/>
            <person name="Liep D."/>
            <person name="Gordon J."/>
        </authorList>
    </citation>
    <scope>NUCLEOTIDE SEQUENCE [LARGE SCALE GENOMIC DNA]</scope>
    <source>
        <strain evidence="1 2">ATCC 43243</strain>
    </source>
</reference>
<name>B7ANJ7_9FIRM</name>
<proteinExistence type="predicted"/>
<evidence type="ECO:0000313" key="2">
    <source>
        <dbReference type="Proteomes" id="UP000003136"/>
    </source>
</evidence>
<dbReference type="STRING" id="483218.BACPEC_00251"/>
<protein>
    <submittedName>
        <fullName evidence="1">Uncharacterized protein</fullName>
    </submittedName>
</protein>
<dbReference type="AlphaFoldDB" id="B7ANJ7"/>
<organism evidence="1 2">
    <name type="scientific">[Bacteroides] pectinophilus ATCC 43243</name>
    <dbReference type="NCBI Taxonomy" id="483218"/>
    <lineage>
        <taxon>Bacteria</taxon>
        <taxon>Bacillati</taxon>
        <taxon>Bacillota</taxon>
        <taxon>Clostridia</taxon>
        <taxon>Eubacteriales</taxon>
    </lineage>
</organism>
<accession>B7ANJ7</accession>
<evidence type="ECO:0000313" key="1">
    <source>
        <dbReference type="EMBL" id="EEC58732.1"/>
    </source>
</evidence>
<gene>
    <name evidence="1" type="ORF">BACPEC_00251</name>
</gene>